<evidence type="ECO:0000256" key="1">
    <source>
        <dbReference type="SAM" id="Phobius"/>
    </source>
</evidence>
<name>A0A0A3XEN2_BRAJP</name>
<dbReference type="AlphaFoldDB" id="A0A0A3XEN2"/>
<keyword evidence="1" id="KW-0812">Transmembrane</keyword>
<evidence type="ECO:0000313" key="2">
    <source>
        <dbReference type="EMBL" id="KGT72775.1"/>
    </source>
</evidence>
<organism evidence="2 3">
    <name type="scientific">Bradyrhizobium japonicum</name>
    <dbReference type="NCBI Taxonomy" id="375"/>
    <lineage>
        <taxon>Bacteria</taxon>
        <taxon>Pseudomonadati</taxon>
        <taxon>Pseudomonadota</taxon>
        <taxon>Alphaproteobacteria</taxon>
        <taxon>Hyphomicrobiales</taxon>
        <taxon>Nitrobacteraceae</taxon>
        <taxon>Bradyrhizobium</taxon>
    </lineage>
</organism>
<accession>A0A0A3XEN2</accession>
<protein>
    <submittedName>
        <fullName evidence="2">ATP synthase subunit A</fullName>
    </submittedName>
</protein>
<reference evidence="2 3" key="1">
    <citation type="submission" date="2014-09" db="EMBL/GenBank/DDBJ databases">
        <title>Draft genome of Bradyrhizobium japonicum Is-34.</title>
        <authorList>
            <person name="Tsurumaru H."/>
            <person name="Yamakawa T."/>
            <person name="Hashimoto S."/>
            <person name="Okizaki K."/>
            <person name="Kanesaki Y."/>
            <person name="Yoshikawa H."/>
            <person name="Yajima S."/>
        </authorList>
    </citation>
    <scope>NUCLEOTIDE SEQUENCE [LARGE SCALE GENOMIC DNA]</scope>
    <source>
        <strain evidence="2 3">Is-34</strain>
    </source>
</reference>
<feature type="transmembrane region" description="Helical" evidence="1">
    <location>
        <begin position="12"/>
        <end position="35"/>
    </location>
</feature>
<comment type="caution">
    <text evidence="2">The sequence shown here is derived from an EMBL/GenBank/DDBJ whole genome shotgun (WGS) entry which is preliminary data.</text>
</comment>
<proteinExistence type="predicted"/>
<dbReference type="EMBL" id="JRPN01000180">
    <property type="protein sequence ID" value="KGT72775.1"/>
    <property type="molecule type" value="Genomic_DNA"/>
</dbReference>
<sequence length="71" mass="7955">MGHYTLRFEWMGMIFDIPTIIMMLVTSLVVILLLVGLTRRLTAGVPGGSQNVMEWIVDFVRGIVGNFIDAK</sequence>
<feature type="non-terminal residue" evidence="2">
    <location>
        <position position="71"/>
    </location>
</feature>
<dbReference type="Proteomes" id="UP000030377">
    <property type="component" value="Unassembled WGS sequence"/>
</dbReference>
<gene>
    <name evidence="2" type="ORF">MA20_48325</name>
</gene>
<keyword evidence="1" id="KW-0472">Membrane</keyword>
<keyword evidence="1" id="KW-1133">Transmembrane helix</keyword>
<evidence type="ECO:0000313" key="3">
    <source>
        <dbReference type="Proteomes" id="UP000030377"/>
    </source>
</evidence>